<reference evidence="14 15" key="1">
    <citation type="submission" date="2018-10" db="EMBL/GenBank/DDBJ databases">
        <title>Genomic Encyclopedia of Archaeal and Bacterial Type Strains, Phase II (KMG-II): from individual species to whole genera.</title>
        <authorList>
            <person name="Goeker M."/>
        </authorList>
    </citation>
    <scope>NUCLEOTIDE SEQUENCE [LARGE SCALE GENOMIC DNA]</scope>
    <source>
        <strain evidence="14 15">DSM 15094</strain>
    </source>
</reference>
<dbReference type="InterPro" id="IPR015803">
    <property type="entry name" value="Cys-tRNA-ligase"/>
</dbReference>
<dbReference type="CDD" id="cd00672">
    <property type="entry name" value="CysRS_core"/>
    <property type="match status" value="1"/>
</dbReference>
<evidence type="ECO:0000313" key="15">
    <source>
        <dbReference type="Proteomes" id="UP000280091"/>
    </source>
</evidence>
<gene>
    <name evidence="12" type="primary">cysS</name>
    <name evidence="14" type="ORF">BC952_1267</name>
</gene>
<dbReference type="HAMAP" id="MF_00041">
    <property type="entry name" value="Cys_tRNA_synth"/>
    <property type="match status" value="1"/>
</dbReference>
<feature type="binding site" evidence="12">
    <location>
        <position position="230"/>
    </location>
    <ligand>
        <name>Zn(2+)</name>
        <dbReference type="ChEBI" id="CHEBI:29105"/>
    </ligand>
</feature>
<dbReference type="InterPro" id="IPR014729">
    <property type="entry name" value="Rossmann-like_a/b/a_fold"/>
</dbReference>
<keyword evidence="6 12" id="KW-0479">Metal-binding</keyword>
<dbReference type="Proteomes" id="UP000280091">
    <property type="component" value="Unassembled WGS sequence"/>
</dbReference>
<keyword evidence="11 12" id="KW-0030">Aminoacyl-tRNA synthetase</keyword>
<evidence type="ECO:0000256" key="4">
    <source>
        <dbReference type="ARBA" id="ARBA00022490"/>
    </source>
</evidence>
<evidence type="ECO:0000256" key="9">
    <source>
        <dbReference type="ARBA" id="ARBA00022840"/>
    </source>
</evidence>
<comment type="cofactor">
    <cofactor evidence="12">
        <name>Zn(2+)</name>
        <dbReference type="ChEBI" id="CHEBI:29105"/>
    </cofactor>
    <text evidence="12">Binds 1 zinc ion per subunit.</text>
</comment>
<dbReference type="InterPro" id="IPR024909">
    <property type="entry name" value="Cys-tRNA/MSH_ligase"/>
</dbReference>
<dbReference type="Pfam" id="PF01406">
    <property type="entry name" value="tRNA-synt_1e"/>
    <property type="match status" value="1"/>
</dbReference>
<dbReference type="PANTHER" id="PTHR10890:SF3">
    <property type="entry name" value="CYSTEINE--TRNA LIGASE, CYTOPLASMIC"/>
    <property type="match status" value="1"/>
</dbReference>
<keyword evidence="8 12" id="KW-0862">Zinc</keyword>
<keyword evidence="15" id="KW-1185">Reference proteome</keyword>
<dbReference type="EMBL" id="RBXA01000001">
    <property type="protein sequence ID" value="RKS95574.1"/>
    <property type="molecule type" value="Genomic_DNA"/>
</dbReference>
<proteinExistence type="inferred from homology"/>
<dbReference type="GO" id="GO:0005524">
    <property type="term" value="F:ATP binding"/>
    <property type="evidence" value="ECO:0007669"/>
    <property type="project" value="UniProtKB-UniRule"/>
</dbReference>
<comment type="subcellular location">
    <subcellularLocation>
        <location evidence="1 12">Cytoplasm</location>
    </subcellularLocation>
</comment>
<evidence type="ECO:0000313" key="14">
    <source>
        <dbReference type="EMBL" id="RKS95574.1"/>
    </source>
</evidence>
<dbReference type="Pfam" id="PF09190">
    <property type="entry name" value="DALR_2"/>
    <property type="match status" value="1"/>
</dbReference>
<evidence type="ECO:0000256" key="7">
    <source>
        <dbReference type="ARBA" id="ARBA00022741"/>
    </source>
</evidence>
<dbReference type="SUPFAM" id="SSF52374">
    <property type="entry name" value="Nucleotidylyl transferase"/>
    <property type="match status" value="1"/>
</dbReference>
<accession>A0A495S8C3</accession>
<dbReference type="RefSeq" id="WP_121364651.1">
    <property type="nucleotide sequence ID" value="NZ_RBXA01000001.1"/>
</dbReference>
<feature type="short sequence motif" description="'KMSKS' region" evidence="12">
    <location>
        <begin position="287"/>
        <end position="291"/>
    </location>
</feature>
<dbReference type="SMART" id="SM00840">
    <property type="entry name" value="DALR_2"/>
    <property type="match status" value="1"/>
</dbReference>
<comment type="similarity">
    <text evidence="2 12">Belongs to the class-I aminoacyl-tRNA synthetase family.</text>
</comment>
<dbReference type="AlphaFoldDB" id="A0A495S8C3"/>
<evidence type="ECO:0000256" key="10">
    <source>
        <dbReference type="ARBA" id="ARBA00022917"/>
    </source>
</evidence>
<feature type="binding site" evidence="12">
    <location>
        <position position="290"/>
    </location>
    <ligand>
        <name>ATP</name>
        <dbReference type="ChEBI" id="CHEBI:30616"/>
    </ligand>
</feature>
<feature type="binding site" evidence="12">
    <location>
        <position position="255"/>
    </location>
    <ligand>
        <name>Zn(2+)</name>
        <dbReference type="ChEBI" id="CHEBI:29105"/>
    </ligand>
</feature>
<keyword evidence="4 12" id="KW-0963">Cytoplasm</keyword>
<evidence type="ECO:0000256" key="1">
    <source>
        <dbReference type="ARBA" id="ARBA00004496"/>
    </source>
</evidence>
<dbReference type="GO" id="GO:0006423">
    <property type="term" value="P:cysteinyl-tRNA aminoacylation"/>
    <property type="evidence" value="ECO:0007669"/>
    <property type="project" value="UniProtKB-UniRule"/>
</dbReference>
<feature type="binding site" evidence="12">
    <location>
        <position position="35"/>
    </location>
    <ligand>
        <name>Zn(2+)</name>
        <dbReference type="ChEBI" id="CHEBI:29105"/>
    </ligand>
</feature>
<comment type="subunit">
    <text evidence="3 12">Monomer.</text>
</comment>
<evidence type="ECO:0000259" key="13">
    <source>
        <dbReference type="SMART" id="SM00840"/>
    </source>
</evidence>
<dbReference type="InterPro" id="IPR009080">
    <property type="entry name" value="tRNAsynth_Ia_anticodon-bd"/>
</dbReference>
<feature type="short sequence motif" description="'HIGH' region" evidence="12">
    <location>
        <begin position="37"/>
        <end position="47"/>
    </location>
</feature>
<evidence type="ECO:0000256" key="5">
    <source>
        <dbReference type="ARBA" id="ARBA00022598"/>
    </source>
</evidence>
<dbReference type="PRINTS" id="PR00983">
    <property type="entry name" value="TRNASYNTHCYS"/>
</dbReference>
<dbReference type="SUPFAM" id="SSF47323">
    <property type="entry name" value="Anticodon-binding domain of a subclass of class I aminoacyl-tRNA synthetases"/>
    <property type="match status" value="1"/>
</dbReference>
<evidence type="ECO:0000256" key="11">
    <source>
        <dbReference type="ARBA" id="ARBA00023146"/>
    </source>
</evidence>
<protein>
    <recommendedName>
        <fullName evidence="12">Cysteine--tRNA ligase</fullName>
        <ecNumber evidence="12">6.1.1.16</ecNumber>
    </recommendedName>
    <alternativeName>
        <fullName evidence="12">Cysteinyl-tRNA synthetase</fullName>
        <shortName evidence="12">CysRS</shortName>
    </alternativeName>
</protein>
<evidence type="ECO:0000256" key="3">
    <source>
        <dbReference type="ARBA" id="ARBA00011245"/>
    </source>
</evidence>
<dbReference type="NCBIfam" id="TIGR00435">
    <property type="entry name" value="cysS"/>
    <property type="match status" value="1"/>
</dbReference>
<dbReference type="EC" id="6.1.1.16" evidence="12"/>
<dbReference type="Gene3D" id="1.20.120.1910">
    <property type="entry name" value="Cysteine-tRNA ligase, C-terminal anti-codon recognition domain"/>
    <property type="match status" value="1"/>
</dbReference>
<evidence type="ECO:0000256" key="6">
    <source>
        <dbReference type="ARBA" id="ARBA00022723"/>
    </source>
</evidence>
<dbReference type="GO" id="GO:0004817">
    <property type="term" value="F:cysteine-tRNA ligase activity"/>
    <property type="evidence" value="ECO:0007669"/>
    <property type="project" value="UniProtKB-UniRule"/>
</dbReference>
<dbReference type="InterPro" id="IPR032678">
    <property type="entry name" value="tRNA-synt_1_cat_dom"/>
</dbReference>
<feature type="binding site" evidence="12">
    <location>
        <position position="259"/>
    </location>
    <ligand>
        <name>Zn(2+)</name>
        <dbReference type="ChEBI" id="CHEBI:29105"/>
    </ligand>
</feature>
<sequence>MPLYSSQNLKIYNSLSGEKEIFAPIHEGNVGMYVCGPTVYSNVHLGNVRTFMSFDVIFRYFLHLDYKVRYVRNITDVGHIVDDVDEGEDKIAKKARLEQLEPMEVVQRYTVDFHDILNEFNFLPPSIEPTATGHIIEQIEIIKTIIDKGIGYEANGSVYFDVVKFNETNHYGRLSGRNIEDMLTNTRDLDGQSDKRNPQDFALWKKAEAQHIMRWPSPWSDGFPGWHLECTAMSTKYLGNHFDIHGGGMDLKFPHHECEIAQNEACTGQTPVNYWLHANMLTLNGKKMAKSTGNNILPREILTGENTILSKAFSASVARFFMLQAHYRSILDFSDDAIVAAEKGYKRLMEAMDSLKEISAGAKSTIDIAAWKQSCYDAMNDDFNTPILIAQLFEGVRFVNLLKDEKETLNADDLNNFAKAMHAFVFDVLGLEDEKVSDNNNDKLEGTVNMLIEMRKQARDNKNFALSDQIRDQLIALGIQLKDGKEGTTFSI</sequence>
<keyword evidence="5 12" id="KW-0436">Ligase</keyword>
<keyword evidence="10 12" id="KW-0648">Protein biosynthesis</keyword>
<keyword evidence="7 12" id="KW-0547">Nucleotide-binding</keyword>
<comment type="catalytic activity">
    <reaction evidence="12">
        <text>tRNA(Cys) + L-cysteine + ATP = L-cysteinyl-tRNA(Cys) + AMP + diphosphate</text>
        <dbReference type="Rhea" id="RHEA:17773"/>
        <dbReference type="Rhea" id="RHEA-COMP:9661"/>
        <dbReference type="Rhea" id="RHEA-COMP:9679"/>
        <dbReference type="ChEBI" id="CHEBI:30616"/>
        <dbReference type="ChEBI" id="CHEBI:33019"/>
        <dbReference type="ChEBI" id="CHEBI:35235"/>
        <dbReference type="ChEBI" id="CHEBI:78442"/>
        <dbReference type="ChEBI" id="CHEBI:78517"/>
        <dbReference type="ChEBI" id="CHEBI:456215"/>
        <dbReference type="EC" id="6.1.1.16"/>
    </reaction>
</comment>
<evidence type="ECO:0000256" key="2">
    <source>
        <dbReference type="ARBA" id="ARBA00005594"/>
    </source>
</evidence>
<comment type="caution">
    <text evidence="14">The sequence shown here is derived from an EMBL/GenBank/DDBJ whole genome shotgun (WGS) entry which is preliminary data.</text>
</comment>
<dbReference type="PANTHER" id="PTHR10890">
    <property type="entry name" value="CYSTEINYL-TRNA SYNTHETASE"/>
    <property type="match status" value="1"/>
</dbReference>
<evidence type="ECO:0000256" key="8">
    <source>
        <dbReference type="ARBA" id="ARBA00022833"/>
    </source>
</evidence>
<feature type="domain" description="Cysteinyl-tRNA synthetase class Ia DALR" evidence="13">
    <location>
        <begin position="374"/>
        <end position="437"/>
    </location>
</feature>
<dbReference type="Gene3D" id="3.40.50.620">
    <property type="entry name" value="HUPs"/>
    <property type="match status" value="1"/>
</dbReference>
<name>A0A495S8C3_9FLAO</name>
<organism evidence="14 15">
    <name type="scientific">Flavobacterium limicola</name>
    <dbReference type="NCBI Taxonomy" id="180441"/>
    <lineage>
        <taxon>Bacteria</taxon>
        <taxon>Pseudomonadati</taxon>
        <taxon>Bacteroidota</taxon>
        <taxon>Flavobacteriia</taxon>
        <taxon>Flavobacteriales</taxon>
        <taxon>Flavobacteriaceae</taxon>
        <taxon>Flavobacterium</taxon>
    </lineage>
</organism>
<dbReference type="OrthoDB" id="9815130at2"/>
<evidence type="ECO:0000256" key="12">
    <source>
        <dbReference type="HAMAP-Rule" id="MF_00041"/>
    </source>
</evidence>
<dbReference type="InterPro" id="IPR015273">
    <property type="entry name" value="Cys-tRNA-synt_Ia_DALR"/>
</dbReference>
<keyword evidence="9 12" id="KW-0067">ATP-binding</keyword>
<dbReference type="GO" id="GO:0008270">
    <property type="term" value="F:zinc ion binding"/>
    <property type="evidence" value="ECO:0007669"/>
    <property type="project" value="UniProtKB-UniRule"/>
</dbReference>
<dbReference type="GO" id="GO:0005829">
    <property type="term" value="C:cytosol"/>
    <property type="evidence" value="ECO:0007669"/>
    <property type="project" value="TreeGrafter"/>
</dbReference>